<reference evidence="2" key="2">
    <citation type="submission" date="2010-03" db="EMBL/GenBank/DDBJ databases">
        <title>The genome sequence of Coccidioides posadasii strain Silveira.</title>
        <authorList>
            <consortium name="The Broad Institute Genome Sequencing Center for Infectious Disease"/>
            <person name="Neafsey D."/>
            <person name="Orbach M."/>
            <person name="Henn M.R."/>
            <person name="Cole G.T."/>
            <person name="Galgiani J."/>
            <person name="Gardner M.J."/>
            <person name="Kirkland T.N."/>
            <person name="Taylor J.W."/>
            <person name="Young S.K."/>
            <person name="Zeng Q."/>
            <person name="Koehrsen M."/>
            <person name="Alvarado L."/>
            <person name="Berlin A."/>
            <person name="Borenstein D."/>
            <person name="Chapman S.B."/>
            <person name="Chen Z."/>
            <person name="Engels R."/>
            <person name="Freedman E."/>
            <person name="Gellesch M."/>
            <person name="Goldberg J."/>
            <person name="Griggs A."/>
            <person name="Gujja S."/>
            <person name="Heilman E."/>
            <person name="Heiman D."/>
            <person name="Howarth C."/>
            <person name="Jen D."/>
            <person name="Larson L."/>
            <person name="Mehta T."/>
            <person name="Neiman D."/>
            <person name="Park D."/>
            <person name="Pearson M."/>
            <person name="Richards J."/>
            <person name="Roberts A."/>
            <person name="Saif S."/>
            <person name="Shea T."/>
            <person name="Shenoy N."/>
            <person name="Sisk P."/>
            <person name="Stolte C."/>
            <person name="Sykes S."/>
            <person name="Walk T."/>
            <person name="White J."/>
            <person name="Yandava C."/>
            <person name="Haas B."/>
            <person name="Nusbaum C."/>
            <person name="Birren B."/>
        </authorList>
    </citation>
    <scope>NUCLEOTIDE SEQUENCE [LARGE SCALE GENOMIC DNA]</scope>
    <source>
        <strain evidence="2">RMSCC 757 / Silveira</strain>
    </source>
</reference>
<name>E9DHE0_COCPS</name>
<accession>E9DHE0</accession>
<proteinExistence type="predicted"/>
<dbReference type="Proteomes" id="UP000002497">
    <property type="component" value="Unassembled WGS sequence"/>
</dbReference>
<gene>
    <name evidence="1" type="ORF">CPSG_09239</name>
</gene>
<sequence length="145" mass="15742">MCHAVAHHSACPQTVTPDIEKHLKPWAFPGSFGSDMQQVFGVASCVDALLLDSQFISPWFYMILDSTPYIWRNNPYIFPMTLSEAVLVSAAMLNTSSLASQAMPHSATVSTARKLAVQHSGAQGGFPRSILPTANDPHSFLAVRP</sequence>
<dbReference type="HOGENOM" id="CLU_1786672_0_0_1"/>
<keyword evidence="2" id="KW-1185">Reference proteome</keyword>
<dbReference type="EMBL" id="GL636508">
    <property type="protein sequence ID" value="EFW14165.1"/>
    <property type="molecule type" value="Genomic_DNA"/>
</dbReference>
<dbReference type="AlphaFoldDB" id="E9DHE0"/>
<organism evidence="2">
    <name type="scientific">Coccidioides posadasii (strain RMSCC 757 / Silveira)</name>
    <name type="common">Valley fever fungus</name>
    <dbReference type="NCBI Taxonomy" id="443226"/>
    <lineage>
        <taxon>Eukaryota</taxon>
        <taxon>Fungi</taxon>
        <taxon>Dikarya</taxon>
        <taxon>Ascomycota</taxon>
        <taxon>Pezizomycotina</taxon>
        <taxon>Eurotiomycetes</taxon>
        <taxon>Eurotiomycetidae</taxon>
        <taxon>Onygenales</taxon>
        <taxon>Onygenaceae</taxon>
        <taxon>Coccidioides</taxon>
    </lineage>
</organism>
<reference evidence="2" key="1">
    <citation type="journal article" date="2010" name="Genome Res.">
        <title>Population genomic sequencing of Coccidioides fungi reveals recent hybridization and transposon control.</title>
        <authorList>
            <person name="Neafsey D.E."/>
            <person name="Barker B.M."/>
            <person name="Sharpton T.J."/>
            <person name="Stajich J.E."/>
            <person name="Park D.J."/>
            <person name="Whiston E."/>
            <person name="Hung C.-Y."/>
            <person name="McMahan C."/>
            <person name="White J."/>
            <person name="Sykes S."/>
            <person name="Heiman D."/>
            <person name="Young S."/>
            <person name="Zeng Q."/>
            <person name="Abouelleil A."/>
            <person name="Aftuck L."/>
            <person name="Bessette D."/>
            <person name="Brown A."/>
            <person name="FitzGerald M."/>
            <person name="Lui A."/>
            <person name="Macdonald J.P."/>
            <person name="Priest M."/>
            <person name="Orbach M.J."/>
            <person name="Galgiani J.N."/>
            <person name="Kirkland T.N."/>
            <person name="Cole G.T."/>
            <person name="Birren B.W."/>
            <person name="Henn M.R."/>
            <person name="Taylor J.W."/>
            <person name="Rounsley S.D."/>
        </authorList>
    </citation>
    <scope>NUCLEOTIDE SEQUENCE [LARGE SCALE GENOMIC DNA]</scope>
    <source>
        <strain evidence="2">RMSCC 757 / Silveira</strain>
    </source>
</reference>
<evidence type="ECO:0000313" key="2">
    <source>
        <dbReference type="Proteomes" id="UP000002497"/>
    </source>
</evidence>
<protein>
    <submittedName>
        <fullName evidence="1">Uncharacterized protein</fullName>
    </submittedName>
</protein>
<evidence type="ECO:0000313" key="1">
    <source>
        <dbReference type="EMBL" id="EFW14165.1"/>
    </source>
</evidence>
<dbReference type="VEuPathDB" id="FungiDB:CPSG_09239"/>